<dbReference type="EMBL" id="CAJMWS010000573">
    <property type="protein sequence ID" value="CAE6452292.1"/>
    <property type="molecule type" value="Genomic_DNA"/>
</dbReference>
<accession>A0A8H3GIW2</accession>
<protein>
    <submittedName>
        <fullName evidence="2">Uncharacterized protein</fullName>
    </submittedName>
</protein>
<comment type="caution">
    <text evidence="2">The sequence shown here is derived from an EMBL/GenBank/DDBJ whole genome shotgun (WGS) entry which is preliminary data.</text>
</comment>
<sequence>MTAHMAGLATKHPSNNLLPDSYPTGSVAKWTRPTYTTISATRQITLKPENVFTTESFEAQEGAKVDQLTEEVISCLNAKVDHILIISGIAKRKVRKLDERLQITWWMFKFEWDAGSKTAAIRIPSKLHNKSSVWTHNEFHGMNAQLSLAAPCSCQKLSFHGDATLTYNDGSACQPDGCFTVREGYEKDGATHSRVVIESLRSRPVPAALEKTIVLLSIIWNPTKETKDDGKPKTCRATIEVVVHRPTEDIAIDYPLNGCPWPDEPNSPGVSAQDELVARVRDTSANEAVITRRGYGNALPNTGGAAGDDDPRDKNYALSQSETDSLSFDSNGDTRVEDPAQVVSLSDWNDRIMTRVERLLVLLPAPQWVCSEHPNDSPELDDMLHLDAYDFFRVCAEDPDGKIPKDRRYIDIPLQSLRDAIAAEVLDKRRELAGGKKSNAKAKPQTEGKQRAKVAIEALEIPAATRWRKLLDFAS</sequence>
<organism evidence="2 3">
    <name type="scientific">Rhizoctonia solani</name>
    <dbReference type="NCBI Taxonomy" id="456999"/>
    <lineage>
        <taxon>Eukaryota</taxon>
        <taxon>Fungi</taxon>
        <taxon>Dikarya</taxon>
        <taxon>Basidiomycota</taxon>
        <taxon>Agaricomycotina</taxon>
        <taxon>Agaricomycetes</taxon>
        <taxon>Cantharellales</taxon>
        <taxon>Ceratobasidiaceae</taxon>
        <taxon>Rhizoctonia</taxon>
    </lineage>
</organism>
<name>A0A8H3GIW2_9AGAM</name>
<evidence type="ECO:0000256" key="1">
    <source>
        <dbReference type="SAM" id="MobiDB-lite"/>
    </source>
</evidence>
<reference evidence="2" key="1">
    <citation type="submission" date="2021-01" db="EMBL/GenBank/DDBJ databases">
        <authorList>
            <person name="Kaushik A."/>
        </authorList>
    </citation>
    <scope>NUCLEOTIDE SEQUENCE</scope>
    <source>
        <strain evidence="2">AG1-1C</strain>
    </source>
</reference>
<dbReference type="AlphaFoldDB" id="A0A8H3GIW2"/>
<gene>
    <name evidence="2" type="ORF">RDB_LOCUS146888</name>
</gene>
<dbReference type="Proteomes" id="UP000663846">
    <property type="component" value="Unassembled WGS sequence"/>
</dbReference>
<evidence type="ECO:0000313" key="3">
    <source>
        <dbReference type="Proteomes" id="UP000663846"/>
    </source>
</evidence>
<feature type="region of interest" description="Disordered" evidence="1">
    <location>
        <begin position="293"/>
        <end position="334"/>
    </location>
</feature>
<feature type="compositionally biased region" description="Polar residues" evidence="1">
    <location>
        <begin position="317"/>
        <end position="331"/>
    </location>
</feature>
<evidence type="ECO:0000313" key="2">
    <source>
        <dbReference type="EMBL" id="CAE6452292.1"/>
    </source>
</evidence>
<proteinExistence type="predicted"/>